<gene>
    <name evidence="3" type="ORF">METZ01_LOCUS209881</name>
</gene>
<dbReference type="InterPro" id="IPR000683">
    <property type="entry name" value="Gfo/Idh/MocA-like_OxRdtase_N"/>
</dbReference>
<dbReference type="SUPFAM" id="SSF51735">
    <property type="entry name" value="NAD(P)-binding Rossmann-fold domains"/>
    <property type="match status" value="1"/>
</dbReference>
<evidence type="ECO:0000259" key="1">
    <source>
        <dbReference type="Pfam" id="PF01408"/>
    </source>
</evidence>
<dbReference type="GO" id="GO:0000166">
    <property type="term" value="F:nucleotide binding"/>
    <property type="evidence" value="ECO:0007669"/>
    <property type="project" value="InterPro"/>
</dbReference>
<evidence type="ECO:0000313" key="3">
    <source>
        <dbReference type="EMBL" id="SVB57027.1"/>
    </source>
</evidence>
<name>A0A382F4N1_9ZZZZ</name>
<dbReference type="InterPro" id="IPR036291">
    <property type="entry name" value="NAD(P)-bd_dom_sf"/>
</dbReference>
<dbReference type="EMBL" id="UINC01047585">
    <property type="protein sequence ID" value="SVB57027.1"/>
    <property type="molecule type" value="Genomic_DNA"/>
</dbReference>
<dbReference type="Pfam" id="PF01408">
    <property type="entry name" value="GFO_IDH_MocA"/>
    <property type="match status" value="1"/>
</dbReference>
<proteinExistence type="predicted"/>
<dbReference type="PANTHER" id="PTHR43818">
    <property type="entry name" value="BCDNA.GH03377"/>
    <property type="match status" value="1"/>
</dbReference>
<dbReference type="SUPFAM" id="SSF55347">
    <property type="entry name" value="Glyceraldehyde-3-phosphate dehydrogenase-like, C-terminal domain"/>
    <property type="match status" value="1"/>
</dbReference>
<dbReference type="Gene3D" id="3.30.360.10">
    <property type="entry name" value="Dihydrodipicolinate Reductase, domain 2"/>
    <property type="match status" value="1"/>
</dbReference>
<feature type="non-terminal residue" evidence="3">
    <location>
        <position position="427"/>
    </location>
</feature>
<dbReference type="Gene3D" id="3.40.50.720">
    <property type="entry name" value="NAD(P)-binding Rossmann-like Domain"/>
    <property type="match status" value="1"/>
</dbReference>
<organism evidence="3">
    <name type="scientific">marine metagenome</name>
    <dbReference type="NCBI Taxonomy" id="408172"/>
    <lineage>
        <taxon>unclassified sequences</taxon>
        <taxon>metagenomes</taxon>
        <taxon>ecological metagenomes</taxon>
    </lineage>
</organism>
<dbReference type="Pfam" id="PF19051">
    <property type="entry name" value="GFO_IDH_MocA_C2"/>
    <property type="match status" value="1"/>
</dbReference>
<evidence type="ECO:0008006" key="4">
    <source>
        <dbReference type="Google" id="ProtNLM"/>
    </source>
</evidence>
<sequence length="427" mass="47232">MSQSRRNFIKQSALASTAFGAFTISGTKSSGKVIGANERINLAVCGIKGRGGAHMGSFARIKNLRISHLIDPDSRLFESRKNSSIFKKVGYVPECVQDVRKALENKDIHAVSVATPNHWHSLISIWACQAGKDVYVEKPLSHNIFEGGKLVEAAEKYGRIVQHGTQSRSNQGLAKTAKEIAEGKKGKLEVSLGTCHKGRGSIGFKDTKKPPSELDFDVWLGPAEKEAYHENLVHYNWHWFWNYGNGDIGNQGVHQVDIARWMIPGAKWPKSVISVGGRFGYKDQGQTANTQLAIFDYGEALMVFEVRGLKTKRDVGNKQFFGKGGNKKDVLSLPGVKSPIADRGQGDNFANFITAVRSRKTEDLNAHVLEGHISSALCHLPNISLRLGEKQPFSKKTKAFGENKVAYEYLERMQDHLKDNGVKLNDT</sequence>
<dbReference type="AlphaFoldDB" id="A0A382F4N1"/>
<dbReference type="InterPro" id="IPR050463">
    <property type="entry name" value="Gfo/Idh/MocA_oxidrdct_glycsds"/>
</dbReference>
<reference evidence="3" key="1">
    <citation type="submission" date="2018-05" db="EMBL/GenBank/DDBJ databases">
        <authorList>
            <person name="Lanie J.A."/>
            <person name="Ng W.-L."/>
            <person name="Kazmierczak K.M."/>
            <person name="Andrzejewski T.M."/>
            <person name="Davidsen T.M."/>
            <person name="Wayne K.J."/>
            <person name="Tettelin H."/>
            <person name="Glass J.I."/>
            <person name="Rusch D."/>
            <person name="Podicherti R."/>
            <person name="Tsui H.-C.T."/>
            <person name="Winkler M.E."/>
        </authorList>
    </citation>
    <scope>NUCLEOTIDE SEQUENCE</scope>
</reference>
<dbReference type="InterPro" id="IPR043906">
    <property type="entry name" value="Gfo/Idh/MocA_OxRdtase_bact_C"/>
</dbReference>
<dbReference type="PANTHER" id="PTHR43818:SF5">
    <property type="entry name" value="OXIDOREDUCTASE FAMILY PROTEIN"/>
    <property type="match status" value="1"/>
</dbReference>
<accession>A0A382F4N1</accession>
<feature type="domain" description="Gfo/Idh/MocA-like oxidoreductase bacterial type C-terminal" evidence="2">
    <location>
        <begin position="208"/>
        <end position="411"/>
    </location>
</feature>
<evidence type="ECO:0000259" key="2">
    <source>
        <dbReference type="Pfam" id="PF19051"/>
    </source>
</evidence>
<feature type="domain" description="Gfo/Idh/MocA-like oxidoreductase N-terminal" evidence="1">
    <location>
        <begin position="40"/>
        <end position="164"/>
    </location>
</feature>
<protein>
    <recommendedName>
        <fullName evidence="4">Gfo/Idh/MocA-like oxidoreductase N-terminal domain-containing protein</fullName>
    </recommendedName>
</protein>